<dbReference type="AlphaFoldDB" id="A0A1I7YNX8"/>
<proteinExistence type="predicted"/>
<evidence type="ECO:0000313" key="1">
    <source>
        <dbReference type="Proteomes" id="UP000095287"/>
    </source>
</evidence>
<reference evidence="2" key="1">
    <citation type="submission" date="2016-11" db="UniProtKB">
        <authorList>
            <consortium name="WormBaseParasite"/>
        </authorList>
    </citation>
    <scope>IDENTIFICATION</scope>
</reference>
<evidence type="ECO:0000313" key="2">
    <source>
        <dbReference type="WBParaSite" id="L893_g18227.t1"/>
    </source>
</evidence>
<dbReference type="Proteomes" id="UP000095287">
    <property type="component" value="Unplaced"/>
</dbReference>
<accession>A0A1I7YNX8</accession>
<keyword evidence="1" id="KW-1185">Reference proteome</keyword>
<sequence length="95" mass="10588">MRRSSLAQCHVTDGFLREWSSHGSGSQKHLEVFDGLTLLPLLCTDPRSHNVKLNFTEVNRGGDLEAPNSAAICVYFLRQTDRSPQILPIFHGKAP</sequence>
<name>A0A1I7YNX8_9BILA</name>
<protein>
    <submittedName>
        <fullName evidence="2">Uncharacterized protein</fullName>
    </submittedName>
</protein>
<dbReference type="WBParaSite" id="L893_g18227.t1">
    <property type="protein sequence ID" value="L893_g18227.t1"/>
    <property type="gene ID" value="L893_g18227"/>
</dbReference>
<organism evidence="1 2">
    <name type="scientific">Steinernema glaseri</name>
    <dbReference type="NCBI Taxonomy" id="37863"/>
    <lineage>
        <taxon>Eukaryota</taxon>
        <taxon>Metazoa</taxon>
        <taxon>Ecdysozoa</taxon>
        <taxon>Nematoda</taxon>
        <taxon>Chromadorea</taxon>
        <taxon>Rhabditida</taxon>
        <taxon>Tylenchina</taxon>
        <taxon>Panagrolaimomorpha</taxon>
        <taxon>Strongyloidoidea</taxon>
        <taxon>Steinernematidae</taxon>
        <taxon>Steinernema</taxon>
    </lineage>
</organism>